<dbReference type="SMART" id="SM00450">
    <property type="entry name" value="RHOD"/>
    <property type="match status" value="1"/>
</dbReference>
<feature type="domain" description="Rhodanese" evidence="1">
    <location>
        <begin position="17"/>
        <end position="105"/>
    </location>
</feature>
<keyword evidence="2" id="KW-0808">Transferase</keyword>
<dbReference type="SUPFAM" id="SSF52821">
    <property type="entry name" value="Rhodanese/Cell cycle control phosphatase"/>
    <property type="match status" value="1"/>
</dbReference>
<proteinExistence type="predicted"/>
<sequence length="107" mass="12072">MQQIRASQLAAWLADDSRPKPVLLDVREPWEVALCQIEGSQHMPMHTVPLRCTEIEPEREIVVICHHGGRSMQVAMFLERKGYGTVLNLQGGVEGWACEVDPGMSRY</sequence>
<dbReference type="PANTHER" id="PTHR43031:SF17">
    <property type="entry name" value="SULFURTRANSFERASE YTWF-RELATED"/>
    <property type="match status" value="1"/>
</dbReference>
<dbReference type="InterPro" id="IPR050229">
    <property type="entry name" value="GlpE_sulfurtransferase"/>
</dbReference>
<dbReference type="PANTHER" id="PTHR43031">
    <property type="entry name" value="FAD-DEPENDENT OXIDOREDUCTASE"/>
    <property type="match status" value="1"/>
</dbReference>
<evidence type="ECO:0000313" key="2">
    <source>
        <dbReference type="EMBL" id="OMG53094.1"/>
    </source>
</evidence>
<gene>
    <name evidence="2" type="ORF">BJN45_12735</name>
</gene>
<dbReference type="InterPro" id="IPR001763">
    <property type="entry name" value="Rhodanese-like_dom"/>
</dbReference>
<dbReference type="InterPro" id="IPR036873">
    <property type="entry name" value="Rhodanese-like_dom_sf"/>
</dbReference>
<evidence type="ECO:0000259" key="1">
    <source>
        <dbReference type="PROSITE" id="PS50206"/>
    </source>
</evidence>
<dbReference type="PROSITE" id="PS50206">
    <property type="entry name" value="RHODANESE_3"/>
    <property type="match status" value="1"/>
</dbReference>
<accession>A0A1R1I396</accession>
<dbReference type="AlphaFoldDB" id="A0A1R1I396"/>
<evidence type="ECO:0000313" key="3">
    <source>
        <dbReference type="Proteomes" id="UP000187526"/>
    </source>
</evidence>
<dbReference type="GO" id="GO:0016740">
    <property type="term" value="F:transferase activity"/>
    <property type="evidence" value="ECO:0007669"/>
    <property type="project" value="UniProtKB-KW"/>
</dbReference>
<reference evidence="2 3" key="1">
    <citation type="submission" date="2016-10" db="EMBL/GenBank/DDBJ databases">
        <title>Alkaliphiles isolated from bioreactors.</title>
        <authorList>
            <person name="Salah Z."/>
            <person name="Rout S.P."/>
            <person name="Humphreys P.N."/>
        </authorList>
    </citation>
    <scope>NUCLEOTIDE SEQUENCE [LARGE SCALE GENOMIC DNA]</scope>
    <source>
        <strain evidence="2 3">ZS02</strain>
    </source>
</reference>
<dbReference type="RefSeq" id="WP_076095799.1">
    <property type="nucleotide sequence ID" value="NZ_MTHD01000004.1"/>
</dbReference>
<dbReference type="Proteomes" id="UP000187526">
    <property type="component" value="Unassembled WGS sequence"/>
</dbReference>
<dbReference type="STRING" id="418702.BJN45_12735"/>
<keyword evidence="3" id="KW-1185">Reference proteome</keyword>
<organism evidence="2 3">
    <name type="scientific">Azonexus hydrophilus</name>
    <dbReference type="NCBI Taxonomy" id="418702"/>
    <lineage>
        <taxon>Bacteria</taxon>
        <taxon>Pseudomonadati</taxon>
        <taxon>Pseudomonadota</taxon>
        <taxon>Betaproteobacteria</taxon>
        <taxon>Rhodocyclales</taxon>
        <taxon>Azonexaceae</taxon>
        <taxon>Azonexus</taxon>
    </lineage>
</organism>
<dbReference type="Gene3D" id="3.40.250.10">
    <property type="entry name" value="Rhodanese-like domain"/>
    <property type="match status" value="1"/>
</dbReference>
<dbReference type="OrthoDB" id="9811849at2"/>
<comment type="caution">
    <text evidence="2">The sequence shown here is derived from an EMBL/GenBank/DDBJ whole genome shotgun (WGS) entry which is preliminary data.</text>
</comment>
<dbReference type="EMBL" id="MTHD01000004">
    <property type="protein sequence ID" value="OMG53094.1"/>
    <property type="molecule type" value="Genomic_DNA"/>
</dbReference>
<protein>
    <submittedName>
        <fullName evidence="2">Sulfurtransferase</fullName>
    </submittedName>
</protein>
<dbReference type="Pfam" id="PF00581">
    <property type="entry name" value="Rhodanese"/>
    <property type="match status" value="1"/>
</dbReference>
<name>A0A1R1I396_9RHOO</name>